<feature type="compositionally biased region" description="Basic and acidic residues" evidence="1">
    <location>
        <begin position="1"/>
        <end position="15"/>
    </location>
</feature>
<gene>
    <name evidence="2" type="ORF">EVAR_79549_1</name>
</gene>
<proteinExistence type="predicted"/>
<organism evidence="2 3">
    <name type="scientific">Eumeta variegata</name>
    <name type="common">Bagworm moth</name>
    <name type="synonym">Eumeta japonica</name>
    <dbReference type="NCBI Taxonomy" id="151549"/>
    <lineage>
        <taxon>Eukaryota</taxon>
        <taxon>Metazoa</taxon>
        <taxon>Ecdysozoa</taxon>
        <taxon>Arthropoda</taxon>
        <taxon>Hexapoda</taxon>
        <taxon>Insecta</taxon>
        <taxon>Pterygota</taxon>
        <taxon>Neoptera</taxon>
        <taxon>Endopterygota</taxon>
        <taxon>Lepidoptera</taxon>
        <taxon>Glossata</taxon>
        <taxon>Ditrysia</taxon>
        <taxon>Tineoidea</taxon>
        <taxon>Psychidae</taxon>
        <taxon>Oiketicinae</taxon>
        <taxon>Eumeta</taxon>
    </lineage>
</organism>
<comment type="caution">
    <text evidence="2">The sequence shown here is derived from an EMBL/GenBank/DDBJ whole genome shotgun (WGS) entry which is preliminary data.</text>
</comment>
<evidence type="ECO:0000313" key="2">
    <source>
        <dbReference type="EMBL" id="GBP24703.1"/>
    </source>
</evidence>
<feature type="region of interest" description="Disordered" evidence="1">
    <location>
        <begin position="1"/>
        <end position="26"/>
    </location>
</feature>
<evidence type="ECO:0000313" key="3">
    <source>
        <dbReference type="Proteomes" id="UP000299102"/>
    </source>
</evidence>
<keyword evidence="3" id="KW-1185">Reference proteome</keyword>
<name>A0A4C1UE05_EUMVA</name>
<feature type="region of interest" description="Disordered" evidence="1">
    <location>
        <begin position="66"/>
        <end position="90"/>
    </location>
</feature>
<dbReference type="EMBL" id="BGZK01000165">
    <property type="protein sequence ID" value="GBP24703.1"/>
    <property type="molecule type" value="Genomic_DNA"/>
</dbReference>
<protein>
    <submittedName>
        <fullName evidence="2">Uncharacterized protein</fullName>
    </submittedName>
</protein>
<dbReference type="AlphaFoldDB" id="A0A4C1UE05"/>
<sequence length="130" mass="14773">MTRKREEVRAGERGQKRVLSKNGKATVHPHVVYAASDYRPRRRPPEVGLGSHLPSHRRRVVTVPISDNAKTHSGREKHRELTQRPCTHARRPRHQYAVSVASHLPGMEKCVTRSECRKGDISILYGARGE</sequence>
<evidence type="ECO:0000256" key="1">
    <source>
        <dbReference type="SAM" id="MobiDB-lite"/>
    </source>
</evidence>
<accession>A0A4C1UE05</accession>
<reference evidence="2 3" key="1">
    <citation type="journal article" date="2019" name="Commun. Biol.">
        <title>The bagworm genome reveals a unique fibroin gene that provides high tensile strength.</title>
        <authorList>
            <person name="Kono N."/>
            <person name="Nakamura H."/>
            <person name="Ohtoshi R."/>
            <person name="Tomita M."/>
            <person name="Numata K."/>
            <person name="Arakawa K."/>
        </authorList>
    </citation>
    <scope>NUCLEOTIDE SEQUENCE [LARGE SCALE GENOMIC DNA]</scope>
</reference>
<dbReference type="Proteomes" id="UP000299102">
    <property type="component" value="Unassembled WGS sequence"/>
</dbReference>
<feature type="compositionally biased region" description="Basic and acidic residues" evidence="1">
    <location>
        <begin position="69"/>
        <end position="82"/>
    </location>
</feature>